<sequence>MAIPALLELSGVAGAWTFALDHHQNNGLGLRSGAAAADPPGGMRIRLLYLDDDPVGITGRIRERLADNGSQNVPGECVIDTPLNTIVPWQDW</sequence>
<evidence type="ECO:0000313" key="1">
    <source>
        <dbReference type="EMBL" id="CQD09995.1"/>
    </source>
</evidence>
<proteinExistence type="predicted"/>
<name>A0A0U1D821_9MYCO</name>
<dbReference type="AlphaFoldDB" id="A0A0U1D821"/>
<evidence type="ECO:0000313" key="2">
    <source>
        <dbReference type="Proteomes" id="UP000182227"/>
    </source>
</evidence>
<dbReference type="EMBL" id="CTEF01000001">
    <property type="protein sequence ID" value="CQD09995.1"/>
    <property type="molecule type" value="Genomic_DNA"/>
</dbReference>
<organism evidence="1 2">
    <name type="scientific">Mycolicibacterium conceptionense</name>
    <dbReference type="NCBI Taxonomy" id="451644"/>
    <lineage>
        <taxon>Bacteria</taxon>
        <taxon>Bacillati</taxon>
        <taxon>Actinomycetota</taxon>
        <taxon>Actinomycetes</taxon>
        <taxon>Mycobacteriales</taxon>
        <taxon>Mycobacteriaceae</taxon>
        <taxon>Mycolicibacterium</taxon>
    </lineage>
</organism>
<accession>A0A0U1D821</accession>
<protein>
    <submittedName>
        <fullName evidence="1">Uncharacterized protein</fullName>
    </submittedName>
</protein>
<dbReference type="Proteomes" id="UP000182227">
    <property type="component" value="Unassembled WGS sequence"/>
</dbReference>
<gene>
    <name evidence="1" type="ORF">BN970_01952</name>
</gene>
<reference evidence="1 2" key="1">
    <citation type="submission" date="2015-03" db="EMBL/GenBank/DDBJ databases">
        <authorList>
            <person name="Murphy D."/>
        </authorList>
    </citation>
    <scope>NUCLEOTIDE SEQUENCE [LARGE SCALE GENOMIC DNA]</scope>
    <source>
        <strain evidence="1 2">D16</strain>
    </source>
</reference>